<dbReference type="InterPro" id="IPR013563">
    <property type="entry name" value="Oligopep_ABC_C"/>
</dbReference>
<dbReference type="PANTHER" id="PTHR43776">
    <property type="entry name" value="TRANSPORT ATP-BINDING PROTEIN"/>
    <property type="match status" value="1"/>
</dbReference>
<keyword evidence="6" id="KW-1185">Reference proteome</keyword>
<dbReference type="GO" id="GO:0015833">
    <property type="term" value="P:peptide transport"/>
    <property type="evidence" value="ECO:0007669"/>
    <property type="project" value="InterPro"/>
</dbReference>
<dbReference type="PROSITE" id="PS00211">
    <property type="entry name" value="ABC_TRANSPORTER_1"/>
    <property type="match status" value="2"/>
</dbReference>
<dbReference type="NCBIfam" id="NF008453">
    <property type="entry name" value="PRK11308.1"/>
    <property type="match status" value="2"/>
</dbReference>
<evidence type="ECO:0000256" key="2">
    <source>
        <dbReference type="ARBA" id="ARBA00022741"/>
    </source>
</evidence>
<dbReference type="InterPro" id="IPR017871">
    <property type="entry name" value="ABC_transporter-like_CS"/>
</dbReference>
<proteinExistence type="predicted"/>
<dbReference type="PROSITE" id="PS50893">
    <property type="entry name" value="ABC_TRANSPORTER_2"/>
    <property type="match status" value="2"/>
</dbReference>
<dbReference type="InterPro" id="IPR003439">
    <property type="entry name" value="ABC_transporter-like_ATP-bd"/>
</dbReference>
<evidence type="ECO:0000313" key="5">
    <source>
        <dbReference type="EMBL" id="TBH21015.1"/>
    </source>
</evidence>
<dbReference type="EMBL" id="SIJL01000004">
    <property type="protein sequence ID" value="TBH21015.1"/>
    <property type="molecule type" value="Genomic_DNA"/>
</dbReference>
<dbReference type="PANTHER" id="PTHR43776:SF8">
    <property type="entry name" value="ABC TRANSPORTER, ATP-BINDING PROTEIN"/>
    <property type="match status" value="1"/>
</dbReference>
<dbReference type="InterPro" id="IPR050319">
    <property type="entry name" value="ABC_transp_ATP-bind"/>
</dbReference>
<feature type="domain" description="ABC transporter" evidence="4">
    <location>
        <begin position="4"/>
        <end position="251"/>
    </location>
</feature>
<dbReference type="GO" id="GO:0005524">
    <property type="term" value="F:ATP binding"/>
    <property type="evidence" value="ECO:0007669"/>
    <property type="project" value="UniProtKB-KW"/>
</dbReference>
<dbReference type="SMART" id="SM00382">
    <property type="entry name" value="AAA"/>
    <property type="match status" value="2"/>
</dbReference>
<accession>A0A4Q9B5Q6</accession>
<reference evidence="5 6" key="1">
    <citation type="submission" date="2019-02" db="EMBL/GenBank/DDBJ databases">
        <title>Thermus sp. a novel from hot spring.</title>
        <authorList>
            <person name="Zhao Z."/>
        </authorList>
    </citation>
    <scope>NUCLEOTIDE SEQUENCE [LARGE SCALE GENOMIC DNA]</scope>
    <source>
        <strain evidence="5 6">CFH 72773T</strain>
    </source>
</reference>
<dbReference type="Proteomes" id="UP000292858">
    <property type="component" value="Unassembled WGS sequence"/>
</dbReference>
<keyword evidence="2" id="KW-0547">Nucleotide-binding</keyword>
<name>A0A4Q9B5Q6_9DEIN</name>
<dbReference type="GO" id="GO:0055085">
    <property type="term" value="P:transmembrane transport"/>
    <property type="evidence" value="ECO:0007669"/>
    <property type="project" value="UniProtKB-ARBA"/>
</dbReference>
<evidence type="ECO:0000313" key="6">
    <source>
        <dbReference type="Proteomes" id="UP000292858"/>
    </source>
</evidence>
<keyword evidence="3 5" id="KW-0067">ATP-binding</keyword>
<sequence length="676" mass="73097">MPFLEVQGLTLRYASPRGPVRAVEGVSLVLERGETLGVVGESGSGKSSLALALMRLLPRNVALFRGRVHLEGRDLTALPEEVFRKEVRWRRMALVLQGGRGLNPVLRVGDQVVERLLLEGVSRKEAWARAEVLLGRVGLEGEVLGRYPFELSGGMRQRVLLAMALALTPPLLLLDEPTSALDVSVQAQVVNLLKALQGELGLALFFITHDLALASEVADRLAVLYAGQVVELGELEAVLTAPAHPYTQALLASLPRLRGASWPRALEGVPPDPAALPPGCAFASRCPWAFARCHREVPPGFPGPRGQMVRCWLFGPEPVRVPSLSVLVPAPPPALGPPGEPLLCLEGVRVHFRARRGLLGGVWVRAVEGVSLTLHRGETLALVGESGSGKTTLGRASLRLLPLVGGRVVFAGEDVTRLPEPRLKAFRRRAQAVFQDPYAALSPYMRVLEVVEEPLLVHGFPPRERKERALAALEQVGLSPAQAFAERFPHTLSGGQRQRVALARALVLEPEYLVADEPVSMVDASGRAALLYLLRRLQEARGLALLYITHDLATARLLAHRTAVMYLGRVVELAPTARLLETPLHPYTQALLEAVPEPDPQNRLRLRPVLSGEPPSPSHPPSGCPFHPRCPQVLPGLCREVLPPLLEVAPGHLVACHLYPTGEGPSPSAENPGPRG</sequence>
<evidence type="ECO:0000256" key="1">
    <source>
        <dbReference type="ARBA" id="ARBA00022448"/>
    </source>
</evidence>
<gene>
    <name evidence="5" type="ORF">ETP66_04365</name>
</gene>
<evidence type="ECO:0000259" key="4">
    <source>
        <dbReference type="PROSITE" id="PS50893"/>
    </source>
</evidence>
<dbReference type="FunFam" id="3.40.50.300:FF:000016">
    <property type="entry name" value="Oligopeptide ABC transporter ATP-binding component"/>
    <property type="match status" value="2"/>
</dbReference>
<feature type="domain" description="ABC transporter" evidence="4">
    <location>
        <begin position="345"/>
        <end position="592"/>
    </location>
</feature>
<comment type="caution">
    <text evidence="5">The sequence shown here is derived from an EMBL/GenBank/DDBJ whole genome shotgun (WGS) entry which is preliminary data.</text>
</comment>
<evidence type="ECO:0000256" key="3">
    <source>
        <dbReference type="ARBA" id="ARBA00022840"/>
    </source>
</evidence>
<dbReference type="SUPFAM" id="SSF52540">
    <property type="entry name" value="P-loop containing nucleoside triphosphate hydrolases"/>
    <property type="match status" value="2"/>
</dbReference>
<dbReference type="RefSeq" id="WP_130840991.1">
    <property type="nucleotide sequence ID" value="NZ_SIJL01000004.1"/>
</dbReference>
<dbReference type="Pfam" id="PF00005">
    <property type="entry name" value="ABC_tran"/>
    <property type="match status" value="2"/>
</dbReference>
<protein>
    <submittedName>
        <fullName evidence="5">ABC transporter ATP-binding protein</fullName>
    </submittedName>
</protein>
<dbReference type="AlphaFoldDB" id="A0A4Q9B5Q6"/>
<keyword evidence="1" id="KW-0813">Transport</keyword>
<dbReference type="InterPro" id="IPR003593">
    <property type="entry name" value="AAA+_ATPase"/>
</dbReference>
<dbReference type="NCBIfam" id="TIGR01727">
    <property type="entry name" value="oligo_HPY"/>
    <property type="match status" value="2"/>
</dbReference>
<dbReference type="CDD" id="cd03257">
    <property type="entry name" value="ABC_NikE_OppD_transporters"/>
    <property type="match status" value="2"/>
</dbReference>
<dbReference type="GO" id="GO:0016887">
    <property type="term" value="F:ATP hydrolysis activity"/>
    <property type="evidence" value="ECO:0007669"/>
    <property type="project" value="InterPro"/>
</dbReference>
<dbReference type="Pfam" id="PF08352">
    <property type="entry name" value="oligo_HPY"/>
    <property type="match status" value="2"/>
</dbReference>
<dbReference type="OrthoDB" id="9802772at2"/>
<dbReference type="Gene3D" id="3.40.50.300">
    <property type="entry name" value="P-loop containing nucleotide triphosphate hydrolases"/>
    <property type="match status" value="2"/>
</dbReference>
<dbReference type="InterPro" id="IPR027417">
    <property type="entry name" value="P-loop_NTPase"/>
</dbReference>
<organism evidence="5 6">
    <name type="scientific">Thermus thermamylovorans</name>
    <dbReference type="NCBI Taxonomy" id="2509362"/>
    <lineage>
        <taxon>Bacteria</taxon>
        <taxon>Thermotogati</taxon>
        <taxon>Deinococcota</taxon>
        <taxon>Deinococci</taxon>
        <taxon>Thermales</taxon>
        <taxon>Thermaceae</taxon>
        <taxon>Thermus</taxon>
    </lineage>
</organism>